<feature type="compositionally biased region" description="Polar residues" evidence="1">
    <location>
        <begin position="169"/>
        <end position="179"/>
    </location>
</feature>
<evidence type="ECO:0000256" key="1">
    <source>
        <dbReference type="SAM" id="MobiDB-lite"/>
    </source>
</evidence>
<dbReference type="InterPro" id="IPR011033">
    <property type="entry name" value="PRC_barrel-like_sf"/>
</dbReference>
<feature type="chain" id="PRO_5020680753" evidence="2">
    <location>
        <begin position="25"/>
        <end position="179"/>
    </location>
</feature>
<dbReference type="Proteomes" id="UP000294546">
    <property type="component" value="Unassembled WGS sequence"/>
</dbReference>
<dbReference type="Gene3D" id="2.30.30.240">
    <property type="entry name" value="PRC-barrel domain"/>
    <property type="match status" value="1"/>
</dbReference>
<gene>
    <name evidence="4" type="ORF">CLV83_2362</name>
</gene>
<name>A0A4R1GJY3_9GAMM</name>
<dbReference type="OrthoDB" id="6162955at2"/>
<comment type="caution">
    <text evidence="4">The sequence shown here is derived from an EMBL/GenBank/DDBJ whole genome shotgun (WGS) entry which is preliminary data.</text>
</comment>
<reference evidence="4 5" key="1">
    <citation type="submission" date="2019-03" db="EMBL/GenBank/DDBJ databases">
        <title>Genomic Encyclopedia of Archaeal and Bacterial Type Strains, Phase II (KMG-II): from individual species to whole genera.</title>
        <authorList>
            <person name="Goeker M."/>
        </authorList>
    </citation>
    <scope>NUCLEOTIDE SEQUENCE [LARGE SCALE GENOMIC DNA]</scope>
    <source>
        <strain evidence="4 5">DSM 27697</strain>
    </source>
</reference>
<organism evidence="4 5">
    <name type="scientific">Marinobacterium mangrovicola</name>
    <dbReference type="NCBI Taxonomy" id="1476959"/>
    <lineage>
        <taxon>Bacteria</taxon>
        <taxon>Pseudomonadati</taxon>
        <taxon>Pseudomonadota</taxon>
        <taxon>Gammaproteobacteria</taxon>
        <taxon>Oceanospirillales</taxon>
        <taxon>Oceanospirillaceae</taxon>
        <taxon>Marinobacterium</taxon>
    </lineage>
</organism>
<feature type="compositionally biased region" description="Basic and acidic residues" evidence="1">
    <location>
        <begin position="152"/>
        <end position="167"/>
    </location>
</feature>
<evidence type="ECO:0000313" key="5">
    <source>
        <dbReference type="Proteomes" id="UP000294546"/>
    </source>
</evidence>
<evidence type="ECO:0000256" key="2">
    <source>
        <dbReference type="SAM" id="SignalP"/>
    </source>
</evidence>
<dbReference type="InterPro" id="IPR027275">
    <property type="entry name" value="PRC-brl_dom"/>
</dbReference>
<dbReference type="PANTHER" id="PTHR36505">
    <property type="entry name" value="BLR1072 PROTEIN"/>
    <property type="match status" value="1"/>
</dbReference>
<sequence>MNKLVRPTGLVMALMAAGISSVWASDGISGALTVKVEEVVASGTKVVMPPLEVASNNEASFVLASPEALALYDLSPKQLIGGHVVGVGDQTLGELSRIVSDRISGRIYAVISTGGFLGFGEQRYAVPLDELRLRKGDVHVAMTESELQMSKKYSDDRYTRVSPEDRPISQFSAFETSSR</sequence>
<dbReference type="PANTHER" id="PTHR36505:SF1">
    <property type="entry name" value="BLR1072 PROTEIN"/>
    <property type="match status" value="1"/>
</dbReference>
<dbReference type="RefSeq" id="WP_132292198.1">
    <property type="nucleotide sequence ID" value="NZ_SMFU01000008.1"/>
</dbReference>
<feature type="domain" description="PRC-barrel" evidence="3">
    <location>
        <begin position="78"/>
        <end position="144"/>
    </location>
</feature>
<dbReference type="Pfam" id="PF05239">
    <property type="entry name" value="PRC"/>
    <property type="match status" value="1"/>
</dbReference>
<feature type="region of interest" description="Disordered" evidence="1">
    <location>
        <begin position="152"/>
        <end position="179"/>
    </location>
</feature>
<dbReference type="AlphaFoldDB" id="A0A4R1GJY3"/>
<dbReference type="SUPFAM" id="SSF50346">
    <property type="entry name" value="PRC-barrel domain"/>
    <property type="match status" value="1"/>
</dbReference>
<evidence type="ECO:0000313" key="4">
    <source>
        <dbReference type="EMBL" id="TCK07493.1"/>
    </source>
</evidence>
<protein>
    <submittedName>
        <fullName evidence="4">PRC-barrel domain protein</fullName>
    </submittedName>
</protein>
<evidence type="ECO:0000259" key="3">
    <source>
        <dbReference type="Pfam" id="PF05239"/>
    </source>
</evidence>
<dbReference type="EMBL" id="SMFU01000008">
    <property type="protein sequence ID" value="TCK07493.1"/>
    <property type="molecule type" value="Genomic_DNA"/>
</dbReference>
<accession>A0A4R1GJY3</accession>
<feature type="signal peptide" evidence="2">
    <location>
        <begin position="1"/>
        <end position="24"/>
    </location>
</feature>
<keyword evidence="5" id="KW-1185">Reference proteome</keyword>
<proteinExistence type="predicted"/>
<keyword evidence="2" id="KW-0732">Signal</keyword>